<sequence length="107" mass="11923">MLLETPVEMFEIRTATIALVKVMMKKAGHQWLASAPLPIGRPHGKGRPAEQPRKRRTLRPMTNNLSTHQRCLDKLTSVVVKEVDRQGFCQRSNVDPATDSGAADGYL</sequence>
<accession>A0ACC2IE33</accession>
<evidence type="ECO:0000313" key="1">
    <source>
        <dbReference type="EMBL" id="KAJ8113367.1"/>
    </source>
</evidence>
<gene>
    <name evidence="1" type="ORF">OPT61_g4487</name>
</gene>
<name>A0ACC2IE33_9PLEO</name>
<dbReference type="Proteomes" id="UP001153331">
    <property type="component" value="Unassembled WGS sequence"/>
</dbReference>
<protein>
    <submittedName>
        <fullName evidence="1">Uncharacterized protein</fullName>
    </submittedName>
</protein>
<proteinExistence type="predicted"/>
<organism evidence="1 2">
    <name type="scientific">Boeremia exigua</name>
    <dbReference type="NCBI Taxonomy" id="749465"/>
    <lineage>
        <taxon>Eukaryota</taxon>
        <taxon>Fungi</taxon>
        <taxon>Dikarya</taxon>
        <taxon>Ascomycota</taxon>
        <taxon>Pezizomycotina</taxon>
        <taxon>Dothideomycetes</taxon>
        <taxon>Pleosporomycetidae</taxon>
        <taxon>Pleosporales</taxon>
        <taxon>Pleosporineae</taxon>
        <taxon>Didymellaceae</taxon>
        <taxon>Boeremia</taxon>
    </lineage>
</organism>
<reference evidence="1" key="1">
    <citation type="submission" date="2022-11" db="EMBL/GenBank/DDBJ databases">
        <title>Genome Sequence of Boeremia exigua.</title>
        <authorList>
            <person name="Buettner E."/>
        </authorList>
    </citation>
    <scope>NUCLEOTIDE SEQUENCE</scope>
    <source>
        <strain evidence="1">CU02</strain>
    </source>
</reference>
<dbReference type="EMBL" id="JAPHNI010000258">
    <property type="protein sequence ID" value="KAJ8113367.1"/>
    <property type="molecule type" value="Genomic_DNA"/>
</dbReference>
<comment type="caution">
    <text evidence="1">The sequence shown here is derived from an EMBL/GenBank/DDBJ whole genome shotgun (WGS) entry which is preliminary data.</text>
</comment>
<keyword evidence="2" id="KW-1185">Reference proteome</keyword>
<evidence type="ECO:0000313" key="2">
    <source>
        <dbReference type="Proteomes" id="UP001153331"/>
    </source>
</evidence>